<keyword evidence="3" id="KW-0808">Transferase</keyword>
<gene>
    <name evidence="5" type="ORF">ALECFALPRED_001851</name>
</gene>
<dbReference type="PANTHER" id="PTHR31306:SF8">
    <property type="entry name" value="GLYCOSYLTRANSFERASE FAMILY 34 PROTEIN"/>
    <property type="match status" value="1"/>
</dbReference>
<feature type="compositionally biased region" description="Basic and acidic residues" evidence="4">
    <location>
        <begin position="410"/>
        <end position="462"/>
    </location>
</feature>
<name>A0A8H3IK05_9LECA</name>
<keyword evidence="6" id="KW-1185">Reference proteome</keyword>
<evidence type="ECO:0000256" key="3">
    <source>
        <dbReference type="ARBA" id="ARBA00022679"/>
    </source>
</evidence>
<proteinExistence type="inferred from homology"/>
<dbReference type="AlphaFoldDB" id="A0A8H3IK05"/>
<evidence type="ECO:0000313" key="5">
    <source>
        <dbReference type="EMBL" id="CAF9921668.1"/>
    </source>
</evidence>
<comment type="similarity">
    <text evidence="1">Belongs to the glycosyltransferase 34 family.</text>
</comment>
<keyword evidence="2" id="KW-0328">Glycosyltransferase</keyword>
<dbReference type="InterPro" id="IPR008630">
    <property type="entry name" value="Glyco_trans_34"/>
</dbReference>
<dbReference type="PANTHER" id="PTHR31306">
    <property type="entry name" value="ALPHA-1,6-MANNOSYLTRANSFERASE MNN11-RELATED"/>
    <property type="match status" value="1"/>
</dbReference>
<comment type="caution">
    <text evidence="5">The sequence shown here is derived from an EMBL/GenBank/DDBJ whole genome shotgun (WGS) entry which is preliminary data.</text>
</comment>
<dbReference type="Gene3D" id="3.90.550.10">
    <property type="entry name" value="Spore Coat Polysaccharide Biosynthesis Protein SpsA, Chain A"/>
    <property type="match status" value="1"/>
</dbReference>
<protein>
    <submittedName>
        <fullName evidence="5">Uncharacterized protein</fullName>
    </submittedName>
</protein>
<dbReference type="Pfam" id="PF05637">
    <property type="entry name" value="Glyco_transf_34"/>
    <property type="match status" value="1"/>
</dbReference>
<dbReference type="GO" id="GO:0016757">
    <property type="term" value="F:glycosyltransferase activity"/>
    <property type="evidence" value="ECO:0007669"/>
    <property type="project" value="UniProtKB-KW"/>
</dbReference>
<evidence type="ECO:0000256" key="1">
    <source>
        <dbReference type="ARBA" id="ARBA00005664"/>
    </source>
</evidence>
<dbReference type="GO" id="GO:0006487">
    <property type="term" value="P:protein N-linked glycosylation"/>
    <property type="evidence" value="ECO:0007669"/>
    <property type="project" value="TreeGrafter"/>
</dbReference>
<organism evidence="5 6">
    <name type="scientific">Alectoria fallacina</name>
    <dbReference type="NCBI Taxonomy" id="1903189"/>
    <lineage>
        <taxon>Eukaryota</taxon>
        <taxon>Fungi</taxon>
        <taxon>Dikarya</taxon>
        <taxon>Ascomycota</taxon>
        <taxon>Pezizomycotina</taxon>
        <taxon>Lecanoromycetes</taxon>
        <taxon>OSLEUM clade</taxon>
        <taxon>Lecanoromycetidae</taxon>
        <taxon>Lecanorales</taxon>
        <taxon>Lecanorineae</taxon>
        <taxon>Parmeliaceae</taxon>
        <taxon>Alectoria</taxon>
    </lineage>
</organism>
<feature type="region of interest" description="Disordered" evidence="4">
    <location>
        <begin position="408"/>
        <end position="483"/>
    </location>
</feature>
<feature type="compositionally biased region" description="Polar residues" evidence="4">
    <location>
        <begin position="474"/>
        <end position="483"/>
    </location>
</feature>
<dbReference type="EMBL" id="CAJPDR010000148">
    <property type="protein sequence ID" value="CAF9921668.1"/>
    <property type="molecule type" value="Genomic_DNA"/>
</dbReference>
<evidence type="ECO:0000256" key="4">
    <source>
        <dbReference type="SAM" id="MobiDB-lite"/>
    </source>
</evidence>
<dbReference type="InterPro" id="IPR029044">
    <property type="entry name" value="Nucleotide-diphossugar_trans"/>
</dbReference>
<accession>A0A8H3IK05</accession>
<sequence length="483" mass="55436">MLGAAMLGTSPKHFAALMFCATSIFSFFFFFHIPTSWGSSFTNSISKPSSPWSSTALAVEDTKDLADQHAIFDSTLEGGARIRQACMLFGSDDIAHQMGANVVYERSVRTHLKHGEKWGYPSHILRQDIIGHGKWEVLVFGKLLYLQSIIIAELTKPIGKRAEWIVWFDADTIILNENIPWSLFLPPRENFNDIHFLGNKDWYSFNCGVFMMRINEWSVNFLTQATALPLLRPDVPLGIPIPNMEQDAMRWVLDQEGYKEHAVYQPRLWYNTFAEGQDKKPETKSGDMLIHFPGVEHKYPLMGHWLDIVENEPEKVNIPLANLTLHNDIKGFWANLRTAKQALDNATEYMKADIVLQQVFTRHPELGDDLKETFHKLERLVYEEPFQQKELKEATLLVDAALSRASNAKAEAERHEAQKKEHAKAEEEKRKQEDAKKKEEEKKKKQQDAKQKEQQAKDEAKQAKQQQQKAGQGDMQTKDQQQG</sequence>
<dbReference type="GO" id="GO:0000139">
    <property type="term" value="C:Golgi membrane"/>
    <property type="evidence" value="ECO:0007669"/>
    <property type="project" value="TreeGrafter"/>
</dbReference>
<dbReference type="Proteomes" id="UP000664203">
    <property type="component" value="Unassembled WGS sequence"/>
</dbReference>
<dbReference type="OrthoDB" id="407658at2759"/>
<reference evidence="5" key="1">
    <citation type="submission" date="2021-03" db="EMBL/GenBank/DDBJ databases">
        <authorList>
            <person name="Tagirdzhanova G."/>
        </authorList>
    </citation>
    <scope>NUCLEOTIDE SEQUENCE</scope>
</reference>
<dbReference type="SUPFAM" id="SSF53448">
    <property type="entry name" value="Nucleotide-diphospho-sugar transferases"/>
    <property type="match status" value="1"/>
</dbReference>
<evidence type="ECO:0000313" key="6">
    <source>
        <dbReference type="Proteomes" id="UP000664203"/>
    </source>
</evidence>
<evidence type="ECO:0000256" key="2">
    <source>
        <dbReference type="ARBA" id="ARBA00022676"/>
    </source>
</evidence>